<proteinExistence type="inferred from homology"/>
<dbReference type="RefSeq" id="WP_126038850.1">
    <property type="nucleotide sequence ID" value="NZ_CP034438.1"/>
</dbReference>
<evidence type="ECO:0000313" key="18">
    <source>
        <dbReference type="Proteomes" id="UP000270021"/>
    </source>
</evidence>
<evidence type="ECO:0000256" key="12">
    <source>
        <dbReference type="ARBA" id="ARBA00029811"/>
    </source>
</evidence>
<dbReference type="InterPro" id="IPR014782">
    <property type="entry name" value="Peptidase_M1_dom"/>
</dbReference>
<keyword evidence="8" id="KW-0479">Metal-binding</keyword>
<dbReference type="EMBL" id="CP034438">
    <property type="protein sequence ID" value="AZN29319.1"/>
    <property type="molecule type" value="Genomic_DNA"/>
</dbReference>
<gene>
    <name evidence="17" type="primary">pepN</name>
    <name evidence="17" type="ORF">EJO69_02625</name>
</gene>
<keyword evidence="18" id="KW-1185">Reference proteome</keyword>
<keyword evidence="10" id="KW-0862">Zinc</keyword>
<evidence type="ECO:0000256" key="5">
    <source>
        <dbReference type="ARBA" id="ARBA00015611"/>
    </source>
</evidence>
<evidence type="ECO:0000259" key="14">
    <source>
        <dbReference type="Pfam" id="PF01433"/>
    </source>
</evidence>
<feature type="domain" description="ERAP1-like C-terminal" evidence="15">
    <location>
        <begin position="501"/>
        <end position="792"/>
    </location>
</feature>
<evidence type="ECO:0000256" key="6">
    <source>
        <dbReference type="ARBA" id="ARBA00022438"/>
    </source>
</evidence>
<dbReference type="GO" id="GO:0016020">
    <property type="term" value="C:membrane"/>
    <property type="evidence" value="ECO:0007669"/>
    <property type="project" value="TreeGrafter"/>
</dbReference>
<evidence type="ECO:0000256" key="4">
    <source>
        <dbReference type="ARBA" id="ARBA00012564"/>
    </source>
</evidence>
<evidence type="ECO:0000256" key="11">
    <source>
        <dbReference type="ARBA" id="ARBA00023049"/>
    </source>
</evidence>
<dbReference type="GO" id="GO:0042277">
    <property type="term" value="F:peptide binding"/>
    <property type="evidence" value="ECO:0007669"/>
    <property type="project" value="TreeGrafter"/>
</dbReference>
<reference evidence="17 18" key="1">
    <citation type="submission" date="2018-12" db="EMBL/GenBank/DDBJ databases">
        <title>Complete genome sequence of Flaviflexus salsibiostraticola KCTC 33148.</title>
        <authorList>
            <person name="Bae J.-W."/>
        </authorList>
    </citation>
    <scope>NUCLEOTIDE SEQUENCE [LARGE SCALE GENOMIC DNA]</scope>
    <source>
        <strain evidence="17 18">KCTC 33148</strain>
    </source>
</reference>
<dbReference type="FunFam" id="2.60.40.1730:FF:000010">
    <property type="entry name" value="Putative aminopeptidase N"/>
    <property type="match status" value="1"/>
</dbReference>
<dbReference type="Pfam" id="PF17900">
    <property type="entry name" value="Peptidase_M1_N"/>
    <property type="match status" value="1"/>
</dbReference>
<evidence type="ECO:0000256" key="8">
    <source>
        <dbReference type="ARBA" id="ARBA00022723"/>
    </source>
</evidence>
<dbReference type="CDD" id="cd09602">
    <property type="entry name" value="M1_APN"/>
    <property type="match status" value="1"/>
</dbReference>
<dbReference type="Gene3D" id="2.60.40.1730">
    <property type="entry name" value="tricorn interacting facor f3 domain"/>
    <property type="match status" value="1"/>
</dbReference>
<dbReference type="OrthoDB" id="100605at2"/>
<protein>
    <recommendedName>
        <fullName evidence="5">Aminopeptidase N</fullName>
        <ecNumber evidence="4">3.4.11.2</ecNumber>
    </recommendedName>
    <alternativeName>
        <fullName evidence="12">Alanine aminopeptidase</fullName>
    </alternativeName>
    <alternativeName>
        <fullName evidence="13">Lysyl aminopeptidase</fullName>
    </alternativeName>
</protein>
<evidence type="ECO:0000256" key="7">
    <source>
        <dbReference type="ARBA" id="ARBA00022670"/>
    </source>
</evidence>
<dbReference type="InterPro" id="IPR001930">
    <property type="entry name" value="Peptidase_M1"/>
</dbReference>
<evidence type="ECO:0000259" key="15">
    <source>
        <dbReference type="Pfam" id="PF11838"/>
    </source>
</evidence>
<dbReference type="FunFam" id="1.10.390.10:FF:000004">
    <property type="entry name" value="Aminopeptidase N"/>
    <property type="match status" value="1"/>
</dbReference>
<dbReference type="PANTHER" id="PTHR11533">
    <property type="entry name" value="PROTEASE M1 ZINC METALLOPROTEASE"/>
    <property type="match status" value="1"/>
</dbReference>
<evidence type="ECO:0000313" key="17">
    <source>
        <dbReference type="EMBL" id="AZN29319.1"/>
    </source>
</evidence>
<dbReference type="InterPro" id="IPR042097">
    <property type="entry name" value="Aminopeptidase_N-like_N_sf"/>
</dbReference>
<dbReference type="Proteomes" id="UP000270021">
    <property type="component" value="Chromosome"/>
</dbReference>
<dbReference type="EC" id="3.4.11.2" evidence="4"/>
<dbReference type="AlphaFoldDB" id="A0A3S8Z740"/>
<keyword evidence="6 17" id="KW-0031">Aminopeptidase</keyword>
<evidence type="ECO:0000256" key="1">
    <source>
        <dbReference type="ARBA" id="ARBA00000098"/>
    </source>
</evidence>
<dbReference type="GO" id="GO:0008270">
    <property type="term" value="F:zinc ion binding"/>
    <property type="evidence" value="ECO:0007669"/>
    <property type="project" value="InterPro"/>
</dbReference>
<evidence type="ECO:0000256" key="3">
    <source>
        <dbReference type="ARBA" id="ARBA00010136"/>
    </source>
</evidence>
<name>A0A3S8Z740_9ACTO</name>
<dbReference type="Gene3D" id="1.10.390.10">
    <property type="entry name" value="Neutral Protease Domain 2"/>
    <property type="match status" value="1"/>
</dbReference>
<dbReference type="GO" id="GO:0006508">
    <property type="term" value="P:proteolysis"/>
    <property type="evidence" value="ECO:0007669"/>
    <property type="project" value="UniProtKB-KW"/>
</dbReference>
<dbReference type="InterPro" id="IPR027268">
    <property type="entry name" value="Peptidase_M4/M1_CTD_sf"/>
</dbReference>
<evidence type="ECO:0000256" key="9">
    <source>
        <dbReference type="ARBA" id="ARBA00022801"/>
    </source>
</evidence>
<accession>A0A3S8Z740</accession>
<dbReference type="InterPro" id="IPR012778">
    <property type="entry name" value="Pept_M1_aminopeptidase"/>
</dbReference>
<evidence type="ECO:0000256" key="10">
    <source>
        <dbReference type="ARBA" id="ARBA00022833"/>
    </source>
</evidence>
<dbReference type="Pfam" id="PF11838">
    <property type="entry name" value="ERAP1_C"/>
    <property type="match status" value="1"/>
</dbReference>
<sequence>MSENLTRAEAAARSSIAIDSYRVQLDVRGEETFETISTISFTADMDETFLDFIGAEVSSVVVNGEERDVEWDGARIALTGLAADNLVTVRGRGRYSHSGEGLHRFVDPLDGSVYLYTQYEPADCRRVFANMEQPDLKASFTFEITAPKEWTVLSNREEVESEIVDGGVRHIFASTERISTYLTAIVAGPYHRVTSPQDPRFSVYCRTTLAEHLDHEEIFDISLAGLAAFEQAFDYPYPWGKYDQVFVPEYNLGAMENPGLVTFTESYIFRGQSTRAQHAARANTILHEMSHMWFGDLVTPVWWDDLWLKESFAEYMGSWASVAATEFTEAWATFAARRSAWAFLNDMRPTTHPIVADIVDLEAADQAFDGITYAKGAAALRQLVAYVGEEAFFAGARVFFTRHAFGNASLDDLLSALEETSGRDLRAWAKEWLHTTGASILRVEGSTIIQEGHEPSGAEIRRPHRMSVGAYSRVGGELVLVAEETVELTESVTVSVRGDVIIPNHEAHTYAIVALDEHQTEHLLHCRIADPLARSVVWTGLWEAVRDARLDPARYVEAVGRFHDETDTTLLGQMIRNCEYLVEHYAVDVDTARTVWLGICDDSWRDAIADQEADRIYLWRAALARAGATLPEAEQVLREALDTVRGDRDERWRILIGLASTGSATEAELDAELVNPSEADIVAHMQAVASIPGRRRAAYERALDDSLSNDRISALLAGATARFDGESYPFFEIAGPVWQEHTQEMAERILYALFPEEEAGIADAEAWLEGPGAGAPNALRKIVTDGLDTLRRDRRVRDAFRDTSRFQVGER</sequence>
<evidence type="ECO:0000259" key="16">
    <source>
        <dbReference type="Pfam" id="PF17900"/>
    </source>
</evidence>
<comment type="similarity">
    <text evidence="3">Belongs to the peptidase M1 family.</text>
</comment>
<comment type="cofactor">
    <cofactor evidence="2">
        <name>Zn(2+)</name>
        <dbReference type="ChEBI" id="CHEBI:29105"/>
    </cofactor>
</comment>
<dbReference type="InterPro" id="IPR024571">
    <property type="entry name" value="ERAP1-like_C_dom"/>
</dbReference>
<feature type="domain" description="Aminopeptidase N-like N-terminal" evidence="16">
    <location>
        <begin position="88"/>
        <end position="182"/>
    </location>
</feature>
<dbReference type="SUPFAM" id="SSF63737">
    <property type="entry name" value="Leukotriene A4 hydrolase N-terminal domain"/>
    <property type="match status" value="1"/>
</dbReference>
<dbReference type="GO" id="GO:0005615">
    <property type="term" value="C:extracellular space"/>
    <property type="evidence" value="ECO:0007669"/>
    <property type="project" value="TreeGrafter"/>
</dbReference>
<dbReference type="GO" id="GO:0016285">
    <property type="term" value="F:alanyl aminopeptidase activity"/>
    <property type="evidence" value="ECO:0007669"/>
    <property type="project" value="UniProtKB-EC"/>
</dbReference>
<dbReference type="PANTHER" id="PTHR11533:SF174">
    <property type="entry name" value="PUROMYCIN-SENSITIVE AMINOPEPTIDASE-RELATED"/>
    <property type="match status" value="1"/>
</dbReference>
<keyword evidence="7" id="KW-0645">Protease</keyword>
<evidence type="ECO:0000256" key="2">
    <source>
        <dbReference type="ARBA" id="ARBA00001947"/>
    </source>
</evidence>
<keyword evidence="11" id="KW-0482">Metalloprotease</keyword>
<dbReference type="GO" id="GO:0070006">
    <property type="term" value="F:metalloaminopeptidase activity"/>
    <property type="evidence" value="ECO:0007669"/>
    <property type="project" value="TreeGrafter"/>
</dbReference>
<dbReference type="GO" id="GO:0005737">
    <property type="term" value="C:cytoplasm"/>
    <property type="evidence" value="ECO:0007669"/>
    <property type="project" value="TreeGrafter"/>
</dbReference>
<comment type="catalytic activity">
    <reaction evidence="1">
        <text>Release of an N-terminal amino acid, Xaa-|-Yaa- from a peptide, amide or arylamide. Xaa is preferably Ala, but may be most amino acids including Pro (slow action). When a terminal hydrophobic residue is followed by a prolyl residue, the two may be released as an intact Xaa-Pro dipeptide.</text>
        <dbReference type="EC" id="3.4.11.2"/>
    </reaction>
</comment>
<dbReference type="KEGG" id="fsl:EJO69_02625"/>
<dbReference type="NCBIfam" id="TIGR02412">
    <property type="entry name" value="pepN_strep_liv"/>
    <property type="match status" value="1"/>
</dbReference>
<dbReference type="InterPro" id="IPR050344">
    <property type="entry name" value="Peptidase_M1_aminopeptidases"/>
</dbReference>
<feature type="domain" description="Peptidase M1 membrane alanine aminopeptidase" evidence="14">
    <location>
        <begin position="223"/>
        <end position="432"/>
    </location>
</feature>
<organism evidence="17 18">
    <name type="scientific">Flaviflexus salsibiostraticola</name>
    <dbReference type="NCBI Taxonomy" id="1282737"/>
    <lineage>
        <taxon>Bacteria</taxon>
        <taxon>Bacillati</taxon>
        <taxon>Actinomycetota</taxon>
        <taxon>Actinomycetes</taxon>
        <taxon>Actinomycetales</taxon>
        <taxon>Actinomycetaceae</taxon>
        <taxon>Flaviflexus</taxon>
    </lineage>
</organism>
<evidence type="ECO:0000256" key="13">
    <source>
        <dbReference type="ARBA" id="ARBA00031533"/>
    </source>
</evidence>
<dbReference type="InterPro" id="IPR045357">
    <property type="entry name" value="Aminopeptidase_N-like_N"/>
</dbReference>
<dbReference type="Pfam" id="PF01433">
    <property type="entry name" value="Peptidase_M1"/>
    <property type="match status" value="1"/>
</dbReference>
<keyword evidence="9 17" id="KW-0378">Hydrolase</keyword>
<dbReference type="SUPFAM" id="SSF55486">
    <property type="entry name" value="Metalloproteases ('zincins'), catalytic domain"/>
    <property type="match status" value="1"/>
</dbReference>
<dbReference type="PRINTS" id="PR00756">
    <property type="entry name" value="ALADIPTASE"/>
</dbReference>
<dbReference type="GO" id="GO:0043171">
    <property type="term" value="P:peptide catabolic process"/>
    <property type="evidence" value="ECO:0007669"/>
    <property type="project" value="TreeGrafter"/>
</dbReference>